<protein>
    <submittedName>
        <fullName evidence="1">Uncharacterized protein</fullName>
    </submittedName>
</protein>
<organism evidence="1 2">
    <name type="scientific">Mesorhizobium plurifarium</name>
    <dbReference type="NCBI Taxonomy" id="69974"/>
    <lineage>
        <taxon>Bacteria</taxon>
        <taxon>Pseudomonadati</taxon>
        <taxon>Pseudomonadota</taxon>
        <taxon>Alphaproteobacteria</taxon>
        <taxon>Hyphomicrobiales</taxon>
        <taxon>Phyllobacteriaceae</taxon>
        <taxon>Mesorhizobium</taxon>
    </lineage>
</organism>
<name>A0A090EIP5_MESPL</name>
<dbReference type="AlphaFoldDB" id="A0A090EIP5"/>
<gene>
    <name evidence="1" type="ORF">MPL3356_80073</name>
</gene>
<proteinExistence type="predicted"/>
<reference evidence="2" key="1">
    <citation type="submission" date="2014-08" db="EMBL/GenBank/DDBJ databases">
        <authorList>
            <person name="Moulin L."/>
        </authorList>
    </citation>
    <scope>NUCLEOTIDE SEQUENCE [LARGE SCALE GENOMIC DNA]</scope>
</reference>
<evidence type="ECO:0000313" key="2">
    <source>
        <dbReference type="Proteomes" id="UP000045285"/>
    </source>
</evidence>
<accession>A0A090EIP5</accession>
<dbReference type="EMBL" id="CCMZ01000075">
    <property type="protein sequence ID" value="CDX28154.1"/>
    <property type="molecule type" value="Genomic_DNA"/>
</dbReference>
<keyword evidence="2" id="KW-1185">Reference proteome</keyword>
<evidence type="ECO:0000313" key="1">
    <source>
        <dbReference type="EMBL" id="CDX28154.1"/>
    </source>
</evidence>
<sequence length="63" mass="7202">MRLHARLSVGAGYPSAHRNTRQLLTGDCAGFSMMPDAWIRGTNSYVQEKLSYAYKFPLEFSFR</sequence>
<dbReference type="Proteomes" id="UP000045285">
    <property type="component" value="Unassembled WGS sequence"/>
</dbReference>